<proteinExistence type="predicted"/>
<feature type="compositionally biased region" description="Basic and acidic residues" evidence="1">
    <location>
        <begin position="64"/>
        <end position="77"/>
    </location>
</feature>
<keyword evidence="3" id="KW-1185">Reference proteome</keyword>
<reference evidence="2 3" key="1">
    <citation type="submission" date="2023-09" db="EMBL/GenBank/DDBJ databases">
        <title>Nesidiocoris tenuis whole genome shotgun sequence.</title>
        <authorList>
            <person name="Shibata T."/>
            <person name="Shimoda M."/>
            <person name="Kobayashi T."/>
            <person name="Uehara T."/>
        </authorList>
    </citation>
    <scope>NUCLEOTIDE SEQUENCE [LARGE SCALE GENOMIC DNA]</scope>
    <source>
        <strain evidence="2 3">Japan</strain>
    </source>
</reference>
<organism evidence="2 3">
    <name type="scientific">Nesidiocoris tenuis</name>
    <dbReference type="NCBI Taxonomy" id="355587"/>
    <lineage>
        <taxon>Eukaryota</taxon>
        <taxon>Metazoa</taxon>
        <taxon>Ecdysozoa</taxon>
        <taxon>Arthropoda</taxon>
        <taxon>Hexapoda</taxon>
        <taxon>Insecta</taxon>
        <taxon>Pterygota</taxon>
        <taxon>Neoptera</taxon>
        <taxon>Paraneoptera</taxon>
        <taxon>Hemiptera</taxon>
        <taxon>Heteroptera</taxon>
        <taxon>Panheteroptera</taxon>
        <taxon>Cimicomorpha</taxon>
        <taxon>Miridae</taxon>
        <taxon>Dicyphina</taxon>
        <taxon>Nesidiocoris</taxon>
    </lineage>
</organism>
<name>A0ABN7BAB9_9HEMI</name>
<feature type="region of interest" description="Disordered" evidence="1">
    <location>
        <begin position="48"/>
        <end position="77"/>
    </location>
</feature>
<accession>A0ABN7BAB9</accession>
<gene>
    <name evidence="2" type="ORF">NTJ_14070</name>
</gene>
<sequence length="117" mass="13365">MLRIQKRSETLLMFNAVTNVIVSSYETAVTGGVARTARFICQAGAAARSHEQLPPPTPHSFTAQERKLTRSRSRELEGEAPLRGTAFRFWMPTAYRRNRCTSVSILFDKLRRSFEHH</sequence>
<dbReference type="Proteomes" id="UP001307889">
    <property type="component" value="Chromosome 12"/>
</dbReference>
<evidence type="ECO:0000313" key="3">
    <source>
        <dbReference type="Proteomes" id="UP001307889"/>
    </source>
</evidence>
<dbReference type="EMBL" id="AP028920">
    <property type="protein sequence ID" value="BET01254.1"/>
    <property type="molecule type" value="Genomic_DNA"/>
</dbReference>
<protein>
    <submittedName>
        <fullName evidence="2">Uncharacterized protein</fullName>
    </submittedName>
</protein>
<evidence type="ECO:0000313" key="2">
    <source>
        <dbReference type="EMBL" id="BET01254.1"/>
    </source>
</evidence>
<evidence type="ECO:0000256" key="1">
    <source>
        <dbReference type="SAM" id="MobiDB-lite"/>
    </source>
</evidence>